<dbReference type="FunFam" id="3.60.10.10:FF:000036">
    <property type="entry name" value="Inositol polyphosphate phosphatase, putative"/>
    <property type="match status" value="1"/>
</dbReference>
<dbReference type="PANTHER" id="PTHR11200">
    <property type="entry name" value="INOSITOL 5-PHOSPHATASE"/>
    <property type="match status" value="1"/>
</dbReference>
<dbReference type="Gene3D" id="3.60.10.10">
    <property type="entry name" value="Endonuclease/exonuclease/phosphatase"/>
    <property type="match status" value="1"/>
</dbReference>
<feature type="compositionally biased region" description="Polar residues" evidence="1">
    <location>
        <begin position="26"/>
        <end position="42"/>
    </location>
</feature>
<dbReference type="EMBL" id="KB908814">
    <property type="protein sequence ID" value="EOA84095.1"/>
    <property type="molecule type" value="Genomic_DNA"/>
</dbReference>
<dbReference type="InterPro" id="IPR036691">
    <property type="entry name" value="Endo/exonu/phosph_ase_sf"/>
</dbReference>
<dbReference type="InterPro" id="IPR000300">
    <property type="entry name" value="IPPc"/>
</dbReference>
<reference evidence="3 4" key="2">
    <citation type="journal article" date="2013" name="PLoS Genet.">
        <title>Comparative genome structure, secondary metabolite, and effector coding capacity across Cochliobolus pathogens.</title>
        <authorList>
            <person name="Condon B.J."/>
            <person name="Leng Y."/>
            <person name="Wu D."/>
            <person name="Bushley K.E."/>
            <person name="Ohm R.A."/>
            <person name="Otillar R."/>
            <person name="Martin J."/>
            <person name="Schackwitz W."/>
            <person name="Grimwood J."/>
            <person name="MohdZainudin N."/>
            <person name="Xue C."/>
            <person name="Wang R."/>
            <person name="Manning V.A."/>
            <person name="Dhillon B."/>
            <person name="Tu Z.J."/>
            <person name="Steffenson B.J."/>
            <person name="Salamov A."/>
            <person name="Sun H."/>
            <person name="Lowry S."/>
            <person name="LaButti K."/>
            <person name="Han J."/>
            <person name="Copeland A."/>
            <person name="Lindquist E."/>
            <person name="Barry K."/>
            <person name="Schmutz J."/>
            <person name="Baker S.E."/>
            <person name="Ciuffetti L.M."/>
            <person name="Grigoriev I.V."/>
            <person name="Zhong S."/>
            <person name="Turgeon B.G."/>
        </authorList>
    </citation>
    <scope>NUCLEOTIDE SEQUENCE [LARGE SCALE GENOMIC DNA]</scope>
    <source>
        <strain evidence="4">28A</strain>
    </source>
</reference>
<evidence type="ECO:0000313" key="3">
    <source>
        <dbReference type="EMBL" id="EOA84095.1"/>
    </source>
</evidence>
<dbReference type="Pfam" id="PF22669">
    <property type="entry name" value="Exo_endo_phos2"/>
    <property type="match status" value="1"/>
</dbReference>
<feature type="domain" description="Inositol polyphosphate-related phosphatase" evidence="2">
    <location>
        <begin position="799"/>
        <end position="1141"/>
    </location>
</feature>
<dbReference type="InterPro" id="IPR015943">
    <property type="entry name" value="WD40/YVTN_repeat-like_dom_sf"/>
</dbReference>
<dbReference type="HOGENOM" id="CLU_002027_1_1_1"/>
<dbReference type="AlphaFoldDB" id="R0IFU0"/>
<protein>
    <recommendedName>
        <fullName evidence="2">Inositol polyphosphate-related phosphatase domain-containing protein</fullName>
    </recommendedName>
</protein>
<feature type="compositionally biased region" description="Pro residues" evidence="1">
    <location>
        <begin position="400"/>
        <end position="409"/>
    </location>
</feature>
<feature type="compositionally biased region" description="Basic and acidic residues" evidence="1">
    <location>
        <begin position="326"/>
        <end position="345"/>
    </location>
</feature>
<dbReference type="InterPro" id="IPR036322">
    <property type="entry name" value="WD40_repeat_dom_sf"/>
</dbReference>
<dbReference type="InterPro" id="IPR046985">
    <property type="entry name" value="IP5"/>
</dbReference>
<sequence>MDNPHQENMDGSSIKPVSSLRAQFENLLSTNKSNAPPASRQRSPGAPGDRLAMPDDQRRSNGRISLDMPREHFAHASPSVADYSGTGSVTPRSSTLGRMPWNTGKPRPTSMMAFSPPRSPTRSPPKVTVQSPKSPPKSGAASDIHAPQPSRSTSHAALDPPMPPSNGSGYFKIPSRGTTPGHDSKPVFPATANTSPSNDPRKSDRPVSSAPPVPPPVNRAGKPKIGQKSHSVDAAAHGNLAPDASHDAADLSPFSTPPSSSGEGESSPPVNSAFPRPKPNATHSGYFAQPPVHSMPEKPPLTDARSMGRQAGRKVPPPPPSLSDLPDDRPSLPARREKDNFDLRKSVQLQRAAPPDVPVRRSFDQSRPAHLVQDTNNKFMPPPRRMNTIAGMSAASGKPLEPPRPPPPRNSGEMRRSSQTPSVQASQLSQPRFYDSDDEDTSEEKQPATALTEYPDSSQANRRPPVFPDGTTGIPTGYETKLFAICGDYICTTGYVTNVWNVLNGRLLMSLAHGDTVKATAIAFRPAKDVEDEGKRLWLGTNTGEMHEIDIPTQSVVHTKSNAHARGVIVKIFRYASEMWSIDEDGVIHIWPAGDTGCPSLQQTPHTFRIPRGHTFSIISGSQLWIASTKDIRVYSRTMDGNHFVQTTESPLSQLNVGDVTSGAIISSQPDRIYFGHADGKVTIYSKKNLECLGIVNVSVYKISSLVGVGDFLWAGYSTGMIYVYDTKSNPWRVLKDWKAHDKPIAGILADRTSIWKLDRFQVASLGTDTMLRIWDGMMKDDWLETLMQQRDSEYCDFRELSLRVMTWNAGATKPTTLRQTDEDRNFFREIIEPENPPDILVFGFQELVDLEDKKITAKSIFKRKKHKETSEHEHMSHQYRAWRDHLVRVLDEHSPHQNYVLLHTANLVGLFTCVFIKESERSNIRDVCGAEIKLGFSGRVGNKGALVVRFFIDDSSLCFINCHLAAGQTQTLHRNNDAAAIMESAPLPKNRSPTSCANYFVGGGDGSMILDHEICILNGDLNYRIDAMPRNTVITAVQQGNLAKLLERDQLLLSRKRNPGFRLRAFTEAPINFAPTYKYDPGTDNYDTSEKQRSPAWCDRLLYRGLGRIKQLEYRRHDSIKVSDHRPVSGRFKLRVKTINTKRQEASRDKAEVEFEAVRRRIAGDIKLDYLINVFGLSTREAQKLLKGT</sequence>
<dbReference type="GO" id="GO:0046856">
    <property type="term" value="P:phosphatidylinositol dephosphorylation"/>
    <property type="evidence" value="ECO:0007669"/>
    <property type="project" value="InterPro"/>
</dbReference>
<dbReference type="OrthoDB" id="2248459at2759"/>
<dbReference type="SUPFAM" id="SSF56219">
    <property type="entry name" value="DNase I-like"/>
    <property type="match status" value="1"/>
</dbReference>
<evidence type="ECO:0000313" key="4">
    <source>
        <dbReference type="Proteomes" id="UP000016935"/>
    </source>
</evidence>
<dbReference type="STRING" id="671987.R0IFU0"/>
<feature type="compositionally biased region" description="Polar residues" evidence="1">
    <location>
        <begin position="417"/>
        <end position="430"/>
    </location>
</feature>
<dbReference type="SMART" id="SM00128">
    <property type="entry name" value="IPPc"/>
    <property type="match status" value="1"/>
</dbReference>
<feature type="compositionally biased region" description="Low complexity" evidence="1">
    <location>
        <begin position="252"/>
        <end position="269"/>
    </location>
</feature>
<keyword evidence="4" id="KW-1185">Reference proteome</keyword>
<name>R0IFU0_EXST2</name>
<dbReference type="SUPFAM" id="SSF50978">
    <property type="entry name" value="WD40 repeat-like"/>
    <property type="match status" value="1"/>
</dbReference>
<dbReference type="GeneID" id="19401195"/>
<feature type="region of interest" description="Disordered" evidence="1">
    <location>
        <begin position="1"/>
        <end position="472"/>
    </location>
</feature>
<proteinExistence type="predicted"/>
<dbReference type="Proteomes" id="UP000016935">
    <property type="component" value="Unassembled WGS sequence"/>
</dbReference>
<feature type="compositionally biased region" description="Polar residues" evidence="1">
    <location>
        <begin position="85"/>
        <end position="96"/>
    </location>
</feature>
<evidence type="ECO:0000256" key="1">
    <source>
        <dbReference type="SAM" id="MobiDB-lite"/>
    </source>
</evidence>
<organism evidence="3 4">
    <name type="scientific">Exserohilum turcicum (strain 28A)</name>
    <name type="common">Northern leaf blight fungus</name>
    <name type="synonym">Setosphaeria turcica</name>
    <dbReference type="NCBI Taxonomy" id="671987"/>
    <lineage>
        <taxon>Eukaryota</taxon>
        <taxon>Fungi</taxon>
        <taxon>Dikarya</taxon>
        <taxon>Ascomycota</taxon>
        <taxon>Pezizomycotina</taxon>
        <taxon>Dothideomycetes</taxon>
        <taxon>Pleosporomycetidae</taxon>
        <taxon>Pleosporales</taxon>
        <taxon>Pleosporineae</taxon>
        <taxon>Pleosporaceae</taxon>
        <taxon>Exserohilum</taxon>
    </lineage>
</organism>
<dbReference type="GO" id="GO:0004439">
    <property type="term" value="F:phosphatidylinositol-4,5-bisphosphate 5-phosphatase activity"/>
    <property type="evidence" value="ECO:0007669"/>
    <property type="project" value="TreeGrafter"/>
</dbReference>
<reference evidence="3 4" key="1">
    <citation type="journal article" date="2012" name="PLoS Pathog.">
        <title>Diverse lifestyles and strategies of plant pathogenesis encoded in the genomes of eighteen Dothideomycetes fungi.</title>
        <authorList>
            <person name="Ohm R.A."/>
            <person name="Feau N."/>
            <person name="Henrissat B."/>
            <person name="Schoch C.L."/>
            <person name="Horwitz B.A."/>
            <person name="Barry K.W."/>
            <person name="Condon B.J."/>
            <person name="Copeland A.C."/>
            <person name="Dhillon B."/>
            <person name="Glaser F."/>
            <person name="Hesse C.N."/>
            <person name="Kosti I."/>
            <person name="LaButti K."/>
            <person name="Lindquist E.A."/>
            <person name="Lucas S."/>
            <person name="Salamov A.A."/>
            <person name="Bradshaw R.E."/>
            <person name="Ciuffetti L."/>
            <person name="Hamelin R.C."/>
            <person name="Kema G.H.J."/>
            <person name="Lawrence C."/>
            <person name="Scott J.A."/>
            <person name="Spatafora J.W."/>
            <person name="Turgeon B.G."/>
            <person name="de Wit P.J.G.M."/>
            <person name="Zhong S."/>
            <person name="Goodwin S.B."/>
            <person name="Grigoriev I.V."/>
        </authorList>
    </citation>
    <scope>NUCLEOTIDE SEQUENCE [LARGE SCALE GENOMIC DNA]</scope>
    <source>
        <strain evidence="4">28A</strain>
    </source>
</reference>
<dbReference type="PANTHER" id="PTHR11200:SF240">
    <property type="entry name" value="INOSITOL POLYPHOSPHATE 5-PHOSPHATASE C9G1.10C-RELATED"/>
    <property type="match status" value="1"/>
</dbReference>
<gene>
    <name evidence="3" type="ORF">SETTUDRAFT_172615</name>
</gene>
<dbReference type="eggNOG" id="KOG0565">
    <property type="taxonomic scope" value="Eukaryota"/>
</dbReference>
<accession>R0IFU0</accession>
<evidence type="ECO:0000259" key="2">
    <source>
        <dbReference type="SMART" id="SM00128"/>
    </source>
</evidence>
<dbReference type="RefSeq" id="XP_008028491.1">
    <property type="nucleotide sequence ID" value="XM_008030300.1"/>
</dbReference>
<dbReference type="Gene3D" id="2.130.10.10">
    <property type="entry name" value="YVTN repeat-like/Quinoprotein amine dehydrogenase"/>
    <property type="match status" value="1"/>
</dbReference>